<evidence type="ECO:0008006" key="4">
    <source>
        <dbReference type="Google" id="ProtNLM"/>
    </source>
</evidence>
<dbReference type="Proteomes" id="UP000013827">
    <property type="component" value="Unassembled WGS sequence"/>
</dbReference>
<sequence length="459" mass="49551">MTEVASSPPLPASAPASIRSPIRSPKSPFAGLKKRASTGAATVKKAAKGSAEKAKGAAKAATKAAVSATDRAATRVQANVRRCSSTVWLAMLDAADRACDSAGLKVMRDRLVKMGAAGGTACANVVMALSGASGPGAAMRRRALIKLFRTSVALALLPRYLTPIRREVQRTMSAIHNSGVPMPLGDEGLLANYSLEVLRMDAEGRLWRRKVGEAGAARYERVGAAGCLPQQCSRAPPAFGEKPPPVSARGIIKRLAVRIEPRIVRPPKGWKKAREAAEDDLASLDIDYPPDFMPRAMRDKPNEVLALDLDLDFAVRFDSREELSSDCKPDHEWAECMQCWRARLVLFARGHNGLPSLGTLELRSLRLAFKKDAPPVIDWNIEVAMGTPRLPLPSCIEDAFLAWLTGMVMRSFNRAYPLKVDLDASSTAKEGSECDEEEVRGEEEEVVKDATLDLASAKA</sequence>
<evidence type="ECO:0000313" key="3">
    <source>
        <dbReference type="Proteomes" id="UP000013827"/>
    </source>
</evidence>
<dbReference type="GeneID" id="17263400"/>
<keyword evidence="3" id="KW-1185">Reference proteome</keyword>
<dbReference type="RefSeq" id="XP_005769680.1">
    <property type="nucleotide sequence ID" value="XM_005769623.1"/>
</dbReference>
<protein>
    <recommendedName>
        <fullName evidence="4">SMP-LTD domain-containing protein</fullName>
    </recommendedName>
</protein>
<evidence type="ECO:0000256" key="1">
    <source>
        <dbReference type="SAM" id="MobiDB-lite"/>
    </source>
</evidence>
<evidence type="ECO:0000313" key="2">
    <source>
        <dbReference type="EnsemblProtists" id="EOD17251"/>
    </source>
</evidence>
<feature type="region of interest" description="Disordered" evidence="1">
    <location>
        <begin position="1"/>
        <end position="54"/>
    </location>
</feature>
<name>A0A0D3J166_EMIH1</name>
<feature type="compositionally biased region" description="Acidic residues" evidence="1">
    <location>
        <begin position="433"/>
        <end position="446"/>
    </location>
</feature>
<reference evidence="2" key="2">
    <citation type="submission" date="2024-10" db="UniProtKB">
        <authorList>
            <consortium name="EnsemblProtists"/>
        </authorList>
    </citation>
    <scope>IDENTIFICATION</scope>
</reference>
<accession>A0A0D3J166</accession>
<dbReference type="AlphaFoldDB" id="A0A0D3J166"/>
<feature type="region of interest" description="Disordered" evidence="1">
    <location>
        <begin position="425"/>
        <end position="446"/>
    </location>
</feature>
<proteinExistence type="predicted"/>
<dbReference type="EnsemblProtists" id="EOD17251">
    <property type="protein sequence ID" value="EOD17251"/>
    <property type="gene ID" value="EMIHUDRAFT_244220"/>
</dbReference>
<dbReference type="KEGG" id="ehx:EMIHUDRAFT_244220"/>
<organism evidence="2 3">
    <name type="scientific">Emiliania huxleyi (strain CCMP1516)</name>
    <dbReference type="NCBI Taxonomy" id="280463"/>
    <lineage>
        <taxon>Eukaryota</taxon>
        <taxon>Haptista</taxon>
        <taxon>Haptophyta</taxon>
        <taxon>Prymnesiophyceae</taxon>
        <taxon>Isochrysidales</taxon>
        <taxon>Noelaerhabdaceae</taxon>
        <taxon>Emiliania</taxon>
    </lineage>
</organism>
<dbReference type="PaxDb" id="2903-EOD17251"/>
<feature type="compositionally biased region" description="Low complexity" evidence="1">
    <location>
        <begin position="13"/>
        <end position="28"/>
    </location>
</feature>
<reference evidence="3" key="1">
    <citation type="journal article" date="2013" name="Nature">
        <title>Pan genome of the phytoplankton Emiliania underpins its global distribution.</title>
        <authorList>
            <person name="Read B.A."/>
            <person name="Kegel J."/>
            <person name="Klute M.J."/>
            <person name="Kuo A."/>
            <person name="Lefebvre S.C."/>
            <person name="Maumus F."/>
            <person name="Mayer C."/>
            <person name="Miller J."/>
            <person name="Monier A."/>
            <person name="Salamov A."/>
            <person name="Young J."/>
            <person name="Aguilar M."/>
            <person name="Claverie J.M."/>
            <person name="Frickenhaus S."/>
            <person name="Gonzalez K."/>
            <person name="Herman E.K."/>
            <person name="Lin Y.C."/>
            <person name="Napier J."/>
            <person name="Ogata H."/>
            <person name="Sarno A.F."/>
            <person name="Shmutz J."/>
            <person name="Schroeder D."/>
            <person name="de Vargas C."/>
            <person name="Verret F."/>
            <person name="von Dassow P."/>
            <person name="Valentin K."/>
            <person name="Van de Peer Y."/>
            <person name="Wheeler G."/>
            <person name="Dacks J.B."/>
            <person name="Delwiche C.F."/>
            <person name="Dyhrman S.T."/>
            <person name="Glockner G."/>
            <person name="John U."/>
            <person name="Richards T."/>
            <person name="Worden A.Z."/>
            <person name="Zhang X."/>
            <person name="Grigoriev I.V."/>
            <person name="Allen A.E."/>
            <person name="Bidle K."/>
            <person name="Borodovsky M."/>
            <person name="Bowler C."/>
            <person name="Brownlee C."/>
            <person name="Cock J.M."/>
            <person name="Elias M."/>
            <person name="Gladyshev V.N."/>
            <person name="Groth M."/>
            <person name="Guda C."/>
            <person name="Hadaegh A."/>
            <person name="Iglesias-Rodriguez M.D."/>
            <person name="Jenkins J."/>
            <person name="Jones B.M."/>
            <person name="Lawson T."/>
            <person name="Leese F."/>
            <person name="Lindquist E."/>
            <person name="Lobanov A."/>
            <person name="Lomsadze A."/>
            <person name="Malik S.B."/>
            <person name="Marsh M.E."/>
            <person name="Mackinder L."/>
            <person name="Mock T."/>
            <person name="Mueller-Roeber B."/>
            <person name="Pagarete A."/>
            <person name="Parker M."/>
            <person name="Probert I."/>
            <person name="Quesneville H."/>
            <person name="Raines C."/>
            <person name="Rensing S.A."/>
            <person name="Riano-Pachon D.M."/>
            <person name="Richier S."/>
            <person name="Rokitta S."/>
            <person name="Shiraiwa Y."/>
            <person name="Soanes D.M."/>
            <person name="van der Giezen M."/>
            <person name="Wahlund T.M."/>
            <person name="Williams B."/>
            <person name="Wilson W."/>
            <person name="Wolfe G."/>
            <person name="Wurch L.L."/>
        </authorList>
    </citation>
    <scope>NUCLEOTIDE SEQUENCE</scope>
</reference>
<dbReference type="HOGENOM" id="CLU_596468_0_0_1"/>